<name>A0AAD1RBR7_PELCU</name>
<gene>
    <name evidence="1" type="ORF">PECUL_23A006570</name>
</gene>
<dbReference type="Proteomes" id="UP001295444">
    <property type="component" value="Chromosome 02"/>
</dbReference>
<dbReference type="EMBL" id="OW240913">
    <property type="protein sequence ID" value="CAH2247718.1"/>
    <property type="molecule type" value="Genomic_DNA"/>
</dbReference>
<evidence type="ECO:0000313" key="1">
    <source>
        <dbReference type="EMBL" id="CAH2247718.1"/>
    </source>
</evidence>
<feature type="non-terminal residue" evidence="1">
    <location>
        <position position="217"/>
    </location>
</feature>
<evidence type="ECO:0000313" key="2">
    <source>
        <dbReference type="Proteomes" id="UP001295444"/>
    </source>
</evidence>
<accession>A0AAD1RBR7</accession>
<protein>
    <submittedName>
        <fullName evidence="1">Uncharacterized protein</fullName>
    </submittedName>
</protein>
<proteinExistence type="predicted"/>
<dbReference type="AlphaFoldDB" id="A0AAD1RBR7"/>
<keyword evidence="2" id="KW-1185">Reference proteome</keyword>
<reference evidence="1" key="1">
    <citation type="submission" date="2022-03" db="EMBL/GenBank/DDBJ databases">
        <authorList>
            <person name="Alioto T."/>
            <person name="Alioto T."/>
            <person name="Gomez Garrido J."/>
        </authorList>
    </citation>
    <scope>NUCLEOTIDE SEQUENCE</scope>
</reference>
<sequence length="217" mass="25184">MLLTSRITLQMWDHLHKRHANITKFSPWATITTLHSISPWLSLHKWKDKGITHITDIYQHGTILPFPDIQLKYALPSNYIFPYLQLKSTIKERVHTPTQHAPAPNLDLIAIYNRCRNAPIKAKALSLEYAALGQHPPMTNFAFTIQWHKEGHPQLTTEQWLQSLGALKGVTSCYSHIEAHKKLVYRWYLTPHKLHKIYPATPNTCWQCSNDIGTMRH</sequence>
<organism evidence="1 2">
    <name type="scientific">Pelobates cultripes</name>
    <name type="common">Western spadefoot toad</name>
    <dbReference type="NCBI Taxonomy" id="61616"/>
    <lineage>
        <taxon>Eukaryota</taxon>
        <taxon>Metazoa</taxon>
        <taxon>Chordata</taxon>
        <taxon>Craniata</taxon>
        <taxon>Vertebrata</taxon>
        <taxon>Euteleostomi</taxon>
        <taxon>Amphibia</taxon>
        <taxon>Batrachia</taxon>
        <taxon>Anura</taxon>
        <taxon>Pelobatoidea</taxon>
        <taxon>Pelobatidae</taxon>
        <taxon>Pelobates</taxon>
    </lineage>
</organism>